<dbReference type="PANTHER" id="PTHR39555:SF1">
    <property type="entry name" value="TYPE IV PILUS INNER MEMBRANE COMPONENT PILO"/>
    <property type="match status" value="1"/>
</dbReference>
<dbReference type="RefSeq" id="WP_147783486.1">
    <property type="nucleotide sequence ID" value="NZ_VRMG01000007.1"/>
</dbReference>
<dbReference type="PANTHER" id="PTHR39555">
    <property type="entry name" value="FIMBRIAL ASSEMBLY PROTEIN PILO-LIKE PROTEIN-RELATED"/>
    <property type="match status" value="1"/>
</dbReference>
<keyword evidence="1" id="KW-0812">Transmembrane</keyword>
<evidence type="ECO:0000313" key="2">
    <source>
        <dbReference type="EMBL" id="TXN30302.1"/>
    </source>
</evidence>
<proteinExistence type="predicted"/>
<dbReference type="Proteomes" id="UP000321379">
    <property type="component" value="Unassembled WGS sequence"/>
</dbReference>
<accession>A0A5C8UPE5</accession>
<sequence>MDRNRLWIIGTVAVMLVVVVAGWFLGIQPQLNAASAASQNLTTVKSQNAASERQLVALKSDFKGMGELTKKVTSLRKSVPSSAQLSTFVTEIDSLSSQYGVAVKTITVSDAKAYTPPVTVVAPAPGATPSPTPSPSASAAPVVVGPVAPEAPALVTNPKITAANFIAIPIDVAISGPYSNVLNFVKGLQTGQRLFLVTNLTTAPPSTKTAQGVEATVKGLVYVLLAQGTSTAGTK</sequence>
<comment type="caution">
    <text evidence="2">The sequence shown here is derived from an EMBL/GenBank/DDBJ whole genome shotgun (WGS) entry which is preliminary data.</text>
</comment>
<keyword evidence="1" id="KW-1133">Transmembrane helix</keyword>
<dbReference type="EMBL" id="VRMG01000007">
    <property type="protein sequence ID" value="TXN30302.1"/>
    <property type="molecule type" value="Genomic_DNA"/>
</dbReference>
<evidence type="ECO:0000313" key="3">
    <source>
        <dbReference type="Proteomes" id="UP000321379"/>
    </source>
</evidence>
<feature type="transmembrane region" description="Helical" evidence="1">
    <location>
        <begin position="6"/>
        <end position="25"/>
    </location>
</feature>
<organism evidence="2 3">
    <name type="scientific">Lacisediminihabitans profunda</name>
    <dbReference type="NCBI Taxonomy" id="2594790"/>
    <lineage>
        <taxon>Bacteria</taxon>
        <taxon>Bacillati</taxon>
        <taxon>Actinomycetota</taxon>
        <taxon>Actinomycetes</taxon>
        <taxon>Micrococcales</taxon>
        <taxon>Microbacteriaceae</taxon>
        <taxon>Lacisediminihabitans</taxon>
    </lineage>
</organism>
<evidence type="ECO:0008006" key="4">
    <source>
        <dbReference type="Google" id="ProtNLM"/>
    </source>
</evidence>
<keyword evidence="3" id="KW-1185">Reference proteome</keyword>
<reference evidence="2 3" key="1">
    <citation type="submission" date="2019-08" db="EMBL/GenBank/DDBJ databases">
        <title>Bacterial whole genome sequence for Glaciihabitans sp. CHu50b-6-2.</title>
        <authorList>
            <person name="Jin L."/>
        </authorList>
    </citation>
    <scope>NUCLEOTIDE SEQUENCE [LARGE SCALE GENOMIC DNA]</scope>
    <source>
        <strain evidence="2 3">CHu50b-6-2</strain>
    </source>
</reference>
<dbReference type="InterPro" id="IPR014717">
    <property type="entry name" value="Transl_elong_EF1B/ribsomal_bS6"/>
</dbReference>
<dbReference type="Gene3D" id="3.30.70.60">
    <property type="match status" value="1"/>
</dbReference>
<evidence type="ECO:0000256" key="1">
    <source>
        <dbReference type="SAM" id="Phobius"/>
    </source>
</evidence>
<name>A0A5C8UPE5_9MICO</name>
<gene>
    <name evidence="2" type="ORF">FVP33_09795</name>
</gene>
<protein>
    <recommendedName>
        <fullName evidence="4">Type 4a pilus biogenesis protein PilO</fullName>
    </recommendedName>
</protein>
<dbReference type="AlphaFoldDB" id="A0A5C8UPE5"/>
<keyword evidence="1" id="KW-0472">Membrane</keyword>